<accession>A0AAD5MGU6</accession>
<evidence type="ECO:0000256" key="1">
    <source>
        <dbReference type="ARBA" id="ARBA00022723"/>
    </source>
</evidence>
<reference evidence="7" key="1">
    <citation type="submission" date="2021-12" db="EMBL/GenBank/DDBJ databases">
        <title>Prjna785345.</title>
        <authorList>
            <person name="Rujirawat T."/>
            <person name="Krajaejun T."/>
        </authorList>
    </citation>
    <scope>NUCLEOTIDE SEQUENCE</scope>
    <source>
        <strain evidence="7">Pi057C3</strain>
    </source>
</reference>
<dbReference type="InterPro" id="IPR000306">
    <property type="entry name" value="Znf_FYVE"/>
</dbReference>
<evidence type="ECO:0000259" key="6">
    <source>
        <dbReference type="PROSITE" id="PS50178"/>
    </source>
</evidence>
<evidence type="ECO:0000256" key="3">
    <source>
        <dbReference type="ARBA" id="ARBA00022833"/>
    </source>
</evidence>
<dbReference type="SUPFAM" id="SSF57903">
    <property type="entry name" value="FYVE/PHD zinc finger"/>
    <property type="match status" value="1"/>
</dbReference>
<dbReference type="PANTHER" id="PTHR13510:SF44">
    <property type="entry name" value="RABENOSYN-5"/>
    <property type="match status" value="1"/>
</dbReference>
<feature type="region of interest" description="Disordered" evidence="5">
    <location>
        <begin position="1"/>
        <end position="36"/>
    </location>
</feature>
<keyword evidence="1" id="KW-0479">Metal-binding</keyword>
<feature type="domain" description="FYVE-type" evidence="6">
    <location>
        <begin position="55"/>
        <end position="110"/>
    </location>
</feature>
<keyword evidence="3" id="KW-0862">Zinc</keyword>
<dbReference type="Pfam" id="PF01363">
    <property type="entry name" value="FYVE"/>
    <property type="match status" value="1"/>
</dbReference>
<name>A0AAD5MGU6_PYTIN</name>
<dbReference type="EMBL" id="JAKCXM010000023">
    <property type="protein sequence ID" value="KAJ0407258.1"/>
    <property type="molecule type" value="Genomic_DNA"/>
</dbReference>
<dbReference type="GO" id="GO:0008270">
    <property type="term" value="F:zinc ion binding"/>
    <property type="evidence" value="ECO:0007669"/>
    <property type="project" value="UniProtKB-KW"/>
</dbReference>
<dbReference type="CDD" id="cd00065">
    <property type="entry name" value="FYVE_like_SF"/>
    <property type="match status" value="1"/>
</dbReference>
<dbReference type="PROSITE" id="PS50178">
    <property type="entry name" value="ZF_FYVE"/>
    <property type="match status" value="1"/>
</dbReference>
<organism evidence="7 8">
    <name type="scientific">Pythium insidiosum</name>
    <name type="common">Pythiosis disease agent</name>
    <dbReference type="NCBI Taxonomy" id="114742"/>
    <lineage>
        <taxon>Eukaryota</taxon>
        <taxon>Sar</taxon>
        <taxon>Stramenopiles</taxon>
        <taxon>Oomycota</taxon>
        <taxon>Peronosporomycetes</taxon>
        <taxon>Pythiales</taxon>
        <taxon>Pythiaceae</taxon>
        <taxon>Pythium</taxon>
    </lineage>
</organism>
<comment type="caution">
    <text evidence="7">The sequence shown here is derived from an EMBL/GenBank/DDBJ whole genome shotgun (WGS) entry which is preliminary data.</text>
</comment>
<dbReference type="Proteomes" id="UP001209570">
    <property type="component" value="Unassembled WGS sequence"/>
</dbReference>
<keyword evidence="2 4" id="KW-0863">Zinc-finger</keyword>
<feature type="compositionally biased region" description="Basic and acidic residues" evidence="5">
    <location>
        <begin position="1"/>
        <end position="11"/>
    </location>
</feature>
<dbReference type="AlphaFoldDB" id="A0AAD5MGU6"/>
<evidence type="ECO:0000256" key="5">
    <source>
        <dbReference type="SAM" id="MobiDB-lite"/>
    </source>
</evidence>
<evidence type="ECO:0000313" key="8">
    <source>
        <dbReference type="Proteomes" id="UP001209570"/>
    </source>
</evidence>
<dbReference type="InterPro" id="IPR017455">
    <property type="entry name" value="Znf_FYVE-rel"/>
</dbReference>
<protein>
    <recommendedName>
        <fullName evidence="6">FYVE-type domain-containing protein</fullName>
    </recommendedName>
</protein>
<dbReference type="PANTHER" id="PTHR13510">
    <property type="entry name" value="FYVE-FINGER-CONTAINING RAB5 EFFECTOR PROTEIN RABENOSYN-5-RELATED"/>
    <property type="match status" value="1"/>
</dbReference>
<proteinExistence type="predicted"/>
<evidence type="ECO:0000313" key="7">
    <source>
        <dbReference type="EMBL" id="KAJ0407258.1"/>
    </source>
</evidence>
<gene>
    <name evidence="7" type="ORF">P43SY_008033</name>
</gene>
<keyword evidence="8" id="KW-1185">Reference proteome</keyword>
<evidence type="ECO:0000256" key="2">
    <source>
        <dbReference type="ARBA" id="ARBA00022771"/>
    </source>
</evidence>
<evidence type="ECO:0000256" key="4">
    <source>
        <dbReference type="PROSITE-ProRule" id="PRU00091"/>
    </source>
</evidence>
<dbReference type="InterPro" id="IPR011011">
    <property type="entry name" value="Znf_FYVE_PHD"/>
</dbReference>
<dbReference type="SMART" id="SM00064">
    <property type="entry name" value="FYVE"/>
    <property type="match status" value="1"/>
</dbReference>
<dbReference type="InterPro" id="IPR013083">
    <property type="entry name" value="Znf_RING/FYVE/PHD"/>
</dbReference>
<sequence>MPSSDSGRRSDVSSNGAHTPTPTPTATPPSSSRPAPLLHRASTVLNDGSFAREPECGVCHKSFNILRRRHHCRACHIAVCKDCGRKAVDLRRGEASKPQWFCHSCIDADDEIEAVKPSSSAAGRATFSKRLSFSSSSAAAPPTSTSDSLAAVNKFCIECG</sequence>
<dbReference type="InterPro" id="IPR052727">
    <property type="entry name" value="Rab4/Rab5_effector"/>
</dbReference>
<dbReference type="Gene3D" id="3.30.40.10">
    <property type="entry name" value="Zinc/RING finger domain, C3HC4 (zinc finger)"/>
    <property type="match status" value="1"/>
</dbReference>